<dbReference type="PANTHER" id="PTHR14594">
    <property type="entry name" value="CENTROSOMAL PROTEIN OF 70 KDA"/>
    <property type="match status" value="1"/>
</dbReference>
<evidence type="ECO:0000256" key="6">
    <source>
        <dbReference type="ARBA" id="ARBA00023054"/>
    </source>
</evidence>
<protein>
    <recommendedName>
        <fullName evidence="3">Centrosomal protein of 70 kDa</fullName>
    </recommendedName>
</protein>
<dbReference type="InterPro" id="IPR037692">
    <property type="entry name" value="CEP70"/>
</dbReference>
<sequence>MVKNIYILMYGARCRRFRPVTGKSSKGSRETGTEPENTAVFSTWLSMPQTNQLLPCNPVPKVFLEATQNFSLPVSTSLVLQRKTISPAAPQVQQSSKSSNRLMTEKQQEEAEWESINVLLMTHGLKPLVLVKRTDLKDLIVFDKRSSQRMRQNLQTLMEETARQQNVIQELIETNQQLKKELQLEKCRAVDQEQRANDLEEIMEGVKSKIGELEDESINRVCQQQNKMKDLQKEHKALQFLHNSSIIQLIKVTERIINATVSHFEIIYFLFSRLLCLIDYYESKIRKLHKQRQYKEDESQSEEDYSSLDASPTYKGLLLSLQNQLKESKFKIDALLSEKLNLQKDLETRPTQHELILYKQQVKKLEKALKKSIKPTQHELILYKQQVKKLEKALKKSIKLQDCLSQKTEDTEKKDDSLKDNQQQALIDQRCFQVLSSINSIIHNPRAPVILYKQSKGGVQHFNKDFDQDCGFEHLVPILEMWADQLTSLKDLYKSLKTLSAELVPWHNLKKQDEKEGIRVEDLLFIVDTMLEEVENKEKDRNIPNFKTLQAIVSHFQKLFDVPSLTGVYPRMNEVYTRLGELNSAVRNLQELLELDSSSSLCVLVSTVGKLCRLINEDMNEQVMQVLGPEDLQSIIIKLQEHEEFFPAFQAFTNDLLEILEIDNLDAIVPAVKKLKVLSY</sequence>
<keyword evidence="5 9" id="KW-0802">TPR repeat</keyword>
<keyword evidence="7" id="KW-0206">Cytoskeleton</keyword>
<dbReference type="GO" id="GO:0043015">
    <property type="term" value="F:gamma-tubulin binding"/>
    <property type="evidence" value="ECO:0007669"/>
    <property type="project" value="InterPro"/>
</dbReference>
<evidence type="ECO:0000313" key="12">
    <source>
        <dbReference type="Proteomes" id="UP000052978"/>
    </source>
</evidence>
<evidence type="ECO:0000256" key="3">
    <source>
        <dbReference type="ARBA" id="ARBA00018408"/>
    </source>
</evidence>
<comment type="function">
    <text evidence="8">Plays a role in the organization of both preexisting and nascent microtubules in interphase cells. During mitosis, required for the organization and orientation of the mitotic spindle.</text>
</comment>
<keyword evidence="12" id="KW-1185">Reference proteome</keyword>
<name>S7MRM8_MYOBR</name>
<dbReference type="PROSITE" id="PS50005">
    <property type="entry name" value="TPR"/>
    <property type="match status" value="1"/>
</dbReference>
<evidence type="ECO:0000256" key="7">
    <source>
        <dbReference type="ARBA" id="ARBA00023212"/>
    </source>
</evidence>
<comment type="subunit">
    <text evidence="2">Directly interacts with tubulin-gamma; this interaction determines centrosomal localization.</text>
</comment>
<reference evidence="11 12" key="1">
    <citation type="journal article" date="2013" name="Nat. Commun.">
        <title>Genome analysis reveals insights into physiology and longevity of the Brandt's bat Myotis brandtii.</title>
        <authorList>
            <person name="Seim I."/>
            <person name="Fang X."/>
            <person name="Xiong Z."/>
            <person name="Lobanov A.V."/>
            <person name="Huang Z."/>
            <person name="Ma S."/>
            <person name="Feng Y."/>
            <person name="Turanov A.A."/>
            <person name="Zhu Y."/>
            <person name="Lenz T.L."/>
            <person name="Gerashchenko M.V."/>
            <person name="Fan D."/>
            <person name="Hee Yim S."/>
            <person name="Yao X."/>
            <person name="Jordan D."/>
            <person name="Xiong Y."/>
            <person name="Ma Y."/>
            <person name="Lyapunov A.N."/>
            <person name="Chen G."/>
            <person name="Kulakova O.I."/>
            <person name="Sun Y."/>
            <person name="Lee S.G."/>
            <person name="Bronson R.T."/>
            <person name="Moskalev A.A."/>
            <person name="Sunyaev S.R."/>
            <person name="Zhang G."/>
            <person name="Krogh A."/>
            <person name="Wang J."/>
            <person name="Gladyshev V.N."/>
        </authorList>
    </citation>
    <scope>NUCLEOTIDE SEQUENCE [LARGE SCALE GENOMIC DNA]</scope>
</reference>
<dbReference type="AlphaFoldDB" id="S7MRM8"/>
<dbReference type="PANTHER" id="PTHR14594:SF1">
    <property type="entry name" value="CENTROSOMAL PROTEIN OF 70 KDA"/>
    <property type="match status" value="1"/>
</dbReference>
<evidence type="ECO:0000256" key="5">
    <source>
        <dbReference type="ARBA" id="ARBA00022803"/>
    </source>
</evidence>
<dbReference type="GO" id="GO:0060271">
    <property type="term" value="P:cilium assembly"/>
    <property type="evidence" value="ECO:0007669"/>
    <property type="project" value="InterPro"/>
</dbReference>
<evidence type="ECO:0000256" key="9">
    <source>
        <dbReference type="PROSITE-ProRule" id="PRU00339"/>
    </source>
</evidence>
<gene>
    <name evidence="11" type="ORF">D623_10034471</name>
</gene>
<evidence type="ECO:0000256" key="10">
    <source>
        <dbReference type="SAM" id="Coils"/>
    </source>
</evidence>
<dbReference type="EMBL" id="KE161960">
    <property type="protein sequence ID" value="EPQ06080.1"/>
    <property type="molecule type" value="Genomic_DNA"/>
</dbReference>
<feature type="repeat" description="TPR" evidence="9">
    <location>
        <begin position="566"/>
        <end position="599"/>
    </location>
</feature>
<accession>S7MRM8</accession>
<feature type="coiled-coil region" evidence="10">
    <location>
        <begin position="154"/>
        <end position="216"/>
    </location>
</feature>
<dbReference type="GO" id="GO:0070507">
    <property type="term" value="P:regulation of microtubule cytoskeleton organization"/>
    <property type="evidence" value="ECO:0007669"/>
    <property type="project" value="InterPro"/>
</dbReference>
<keyword evidence="6 10" id="KW-0175">Coiled coil</keyword>
<evidence type="ECO:0000256" key="1">
    <source>
        <dbReference type="ARBA" id="ARBA00004300"/>
    </source>
</evidence>
<evidence type="ECO:0000256" key="4">
    <source>
        <dbReference type="ARBA" id="ARBA00022490"/>
    </source>
</evidence>
<evidence type="ECO:0000256" key="2">
    <source>
        <dbReference type="ARBA" id="ARBA00011832"/>
    </source>
</evidence>
<evidence type="ECO:0000256" key="8">
    <source>
        <dbReference type="ARBA" id="ARBA00025273"/>
    </source>
</evidence>
<organism evidence="11 12">
    <name type="scientific">Myotis brandtii</name>
    <name type="common">Brandt's bat</name>
    <dbReference type="NCBI Taxonomy" id="109478"/>
    <lineage>
        <taxon>Eukaryota</taxon>
        <taxon>Metazoa</taxon>
        <taxon>Chordata</taxon>
        <taxon>Craniata</taxon>
        <taxon>Vertebrata</taxon>
        <taxon>Euteleostomi</taxon>
        <taxon>Mammalia</taxon>
        <taxon>Eutheria</taxon>
        <taxon>Laurasiatheria</taxon>
        <taxon>Chiroptera</taxon>
        <taxon>Yangochiroptera</taxon>
        <taxon>Vespertilionidae</taxon>
        <taxon>Myotis</taxon>
    </lineage>
</organism>
<dbReference type="GO" id="GO:0005813">
    <property type="term" value="C:centrosome"/>
    <property type="evidence" value="ECO:0007669"/>
    <property type="project" value="UniProtKB-SubCell"/>
</dbReference>
<dbReference type="InterPro" id="IPR019734">
    <property type="entry name" value="TPR_rpt"/>
</dbReference>
<comment type="subcellular location">
    <subcellularLocation>
        <location evidence="1">Cytoplasm</location>
        <location evidence="1">Cytoskeleton</location>
        <location evidence="1">Microtubule organizing center</location>
        <location evidence="1">Centrosome</location>
    </subcellularLocation>
</comment>
<keyword evidence="4" id="KW-0963">Cytoplasm</keyword>
<dbReference type="eggNOG" id="ENOG502QS45">
    <property type="taxonomic scope" value="Eukaryota"/>
</dbReference>
<proteinExistence type="predicted"/>
<dbReference type="Proteomes" id="UP000052978">
    <property type="component" value="Unassembled WGS sequence"/>
</dbReference>
<evidence type="ECO:0000313" key="11">
    <source>
        <dbReference type="EMBL" id="EPQ06080.1"/>
    </source>
</evidence>